<dbReference type="Proteomes" id="UP000664701">
    <property type="component" value="Chromosome"/>
</dbReference>
<proteinExistence type="predicted"/>
<name>A0ABZ2SL48_9ENTE</name>
<sequence length="60" mass="6653">MGSVLQESVLDDGFVQKGDQPFLNAIIAANKALLAKDLAKVNIKRLEQGATKIYDIRYLF</sequence>
<dbReference type="RefSeq" id="WP_207941302.1">
    <property type="nucleotide sequence ID" value="NZ_CP147251.1"/>
</dbReference>
<gene>
    <name evidence="1" type="ORF">DOK78_001201</name>
</gene>
<organism evidence="1 2">
    <name type="scientific">Candidatus Enterococcus lowellii</name>
    <dbReference type="NCBI Taxonomy" id="2230877"/>
    <lineage>
        <taxon>Bacteria</taxon>
        <taxon>Bacillati</taxon>
        <taxon>Bacillota</taxon>
        <taxon>Bacilli</taxon>
        <taxon>Lactobacillales</taxon>
        <taxon>Enterococcaceae</taxon>
        <taxon>Enterococcus</taxon>
    </lineage>
</organism>
<keyword evidence="2" id="KW-1185">Reference proteome</keyword>
<accession>A0ABZ2SL48</accession>
<reference evidence="1 2" key="1">
    <citation type="submission" date="2021-03" db="EMBL/GenBank/DDBJ databases">
        <authorList>
            <person name="Gilmore M.S."/>
            <person name="Schwartzman J."/>
            <person name="Van Tyne D."/>
            <person name="Martin M."/>
            <person name="Earl A.M."/>
            <person name="Manson A.L."/>
            <person name="Straub T."/>
            <person name="Salamzade R."/>
            <person name="Saavedra J."/>
            <person name="Lebreton F."/>
            <person name="Prichula J."/>
            <person name="Schaufler K."/>
            <person name="Gaca A."/>
            <person name="Sgardioli B."/>
            <person name="Wagenaar J."/>
            <person name="Strong T."/>
        </authorList>
    </citation>
    <scope>NUCLEOTIDE SEQUENCE [LARGE SCALE GENOMIC DNA]</scope>
    <source>
        <strain evidence="1 2">DIV2402</strain>
    </source>
</reference>
<reference evidence="1 2" key="2">
    <citation type="submission" date="2024-03" db="EMBL/GenBank/DDBJ databases">
        <title>The Genome Sequence of Enterococcus sp. DIV2402.</title>
        <authorList>
            <consortium name="The Broad Institute Genomics Platform"/>
            <consortium name="The Broad Institute Microbial Omics Core"/>
            <consortium name="The Broad Institute Genomic Center for Infectious Diseases"/>
            <person name="Earl A."/>
            <person name="Manson A."/>
            <person name="Gilmore M."/>
            <person name="Schwartman J."/>
            <person name="Shea T."/>
            <person name="Abouelleil A."/>
            <person name="Cao P."/>
            <person name="Chapman S."/>
            <person name="Cusick C."/>
            <person name="Young S."/>
            <person name="Neafsey D."/>
            <person name="Nusbaum C."/>
            <person name="Birren B."/>
        </authorList>
    </citation>
    <scope>NUCLEOTIDE SEQUENCE [LARGE SCALE GENOMIC DNA]</scope>
    <source>
        <strain evidence="1 2">DIV2402</strain>
    </source>
</reference>
<protein>
    <submittedName>
        <fullName evidence="1">Uncharacterized protein</fullName>
    </submittedName>
</protein>
<evidence type="ECO:0000313" key="1">
    <source>
        <dbReference type="EMBL" id="WYJ76568.1"/>
    </source>
</evidence>
<evidence type="ECO:0000313" key="2">
    <source>
        <dbReference type="Proteomes" id="UP000664701"/>
    </source>
</evidence>
<dbReference type="EMBL" id="CP147251">
    <property type="protein sequence ID" value="WYJ76568.1"/>
    <property type="molecule type" value="Genomic_DNA"/>
</dbReference>